<reference evidence="2 3" key="1">
    <citation type="submission" date="2018-12" db="EMBL/GenBank/DDBJ databases">
        <authorList>
            <consortium name="Pathogen Informatics"/>
        </authorList>
    </citation>
    <scope>NUCLEOTIDE SEQUENCE [LARGE SCALE GENOMIC DNA]</scope>
    <source>
        <strain evidence="2 3">NCTC8284</strain>
    </source>
</reference>
<dbReference type="InterPro" id="IPR001387">
    <property type="entry name" value="Cro/C1-type_HTH"/>
</dbReference>
<evidence type="ECO:0000313" key="3">
    <source>
        <dbReference type="Proteomes" id="UP000278733"/>
    </source>
</evidence>
<dbReference type="EMBL" id="LR134405">
    <property type="protein sequence ID" value="VEH67106.1"/>
    <property type="molecule type" value="Genomic_DNA"/>
</dbReference>
<dbReference type="SUPFAM" id="SSF47413">
    <property type="entry name" value="lambda repressor-like DNA-binding domains"/>
    <property type="match status" value="1"/>
</dbReference>
<dbReference type="SMART" id="SM00530">
    <property type="entry name" value="HTH_XRE"/>
    <property type="match status" value="1"/>
</dbReference>
<dbReference type="PROSITE" id="PS50943">
    <property type="entry name" value="HTH_CROC1"/>
    <property type="match status" value="1"/>
</dbReference>
<dbReference type="AlphaFoldDB" id="A0A448MPR2"/>
<dbReference type="CDD" id="cd00093">
    <property type="entry name" value="HTH_XRE"/>
    <property type="match status" value="1"/>
</dbReference>
<accession>A0A448MPR2</accession>
<feature type="domain" description="HTH cro/C1-type" evidence="1">
    <location>
        <begin position="6"/>
        <end position="62"/>
    </location>
</feature>
<protein>
    <recommendedName>
        <fullName evidence="1">HTH cro/C1-type domain-containing protein</fullName>
    </recommendedName>
</protein>
<dbReference type="Gene3D" id="1.10.260.40">
    <property type="entry name" value="lambda repressor-like DNA-binding domains"/>
    <property type="match status" value="1"/>
</dbReference>
<name>A0A448MPR2_9PAST</name>
<evidence type="ECO:0000313" key="2">
    <source>
        <dbReference type="EMBL" id="VEH67106.1"/>
    </source>
</evidence>
<sequence>MKSQELKAFMKANKMNQKQIAQALAVSVGTVSLYLNEQYQGDVQRLDDKVAEYLSRQDKKILNVRYNRQFVPTLLARKGMEAMEYAHTEGETVVIYGAAGLGKTQLLKEYVKNHPSAMLIETDPSYTTKVLLRKIAEGCGVSVQGSNHDVFEKS</sequence>
<dbReference type="Proteomes" id="UP000278733">
    <property type="component" value="Chromosome"/>
</dbReference>
<gene>
    <name evidence="2" type="ORF">NCTC8284_02292</name>
</gene>
<organism evidence="2 3">
    <name type="scientific">Rodentibacter pneumotropicus</name>
    <dbReference type="NCBI Taxonomy" id="758"/>
    <lineage>
        <taxon>Bacteria</taxon>
        <taxon>Pseudomonadati</taxon>
        <taxon>Pseudomonadota</taxon>
        <taxon>Gammaproteobacteria</taxon>
        <taxon>Pasteurellales</taxon>
        <taxon>Pasteurellaceae</taxon>
        <taxon>Rodentibacter</taxon>
    </lineage>
</organism>
<dbReference type="GO" id="GO:0003677">
    <property type="term" value="F:DNA binding"/>
    <property type="evidence" value="ECO:0007669"/>
    <property type="project" value="InterPro"/>
</dbReference>
<dbReference type="KEGG" id="rpne:NCTC8284_02292"/>
<proteinExistence type="predicted"/>
<dbReference type="InterPro" id="IPR010982">
    <property type="entry name" value="Lambda_DNA-bd_dom_sf"/>
</dbReference>
<evidence type="ECO:0000259" key="1">
    <source>
        <dbReference type="PROSITE" id="PS50943"/>
    </source>
</evidence>